<dbReference type="Proteomes" id="UP000008142">
    <property type="component" value="Unassembled WGS sequence"/>
</dbReference>
<dbReference type="Pfam" id="PF00583">
    <property type="entry name" value="Acetyltransf_1"/>
    <property type="match status" value="1"/>
</dbReference>
<dbReference type="EMBL" id="DS990642">
    <property type="protein sequence ID" value="EGC48812.1"/>
    <property type="molecule type" value="Genomic_DNA"/>
</dbReference>
<gene>
    <name evidence="2" type="ORF">HCEG_08027</name>
</gene>
<accession>F0USD5</accession>
<dbReference type="PROSITE" id="PS51186">
    <property type="entry name" value="GNAT"/>
    <property type="match status" value="1"/>
</dbReference>
<sequence length="237" mass="25983">MSPGPDLAQAQDPVYPKTMSHALTIHDLDSISHKHLALETLAQITRIERKTFPASEAFDFSDQSLWRRKPNTHVLYATVAGDADIAASTSTSSSMAVSTIAKGPKRRSSTATAPSPAAATVIAYALYVRQRGTALLHKLCVAEPFRGQGVGRQLLTHVIGQQRSQRSGRGCLAVQLWVDEKREAARRLYGSCGHHFTSYHKLMSMAKRQQGVGEWGLLRRADKKRGLIILTGNLNAR</sequence>
<evidence type="ECO:0000259" key="1">
    <source>
        <dbReference type="PROSITE" id="PS51186"/>
    </source>
</evidence>
<protein>
    <submittedName>
        <fullName evidence="2">Acetyltransferase</fullName>
    </submittedName>
</protein>
<dbReference type="STRING" id="544711.F0USD5"/>
<reference evidence="3" key="1">
    <citation type="submission" date="2008-07" db="EMBL/GenBank/DDBJ databases">
        <title>Annotation of Ajellomyces capsulatus strain H88.</title>
        <authorList>
            <person name="Champion M."/>
            <person name="Cuomo C."/>
            <person name="Ma L.-J."/>
            <person name="Henn M.R."/>
            <person name="Sil A."/>
            <person name="Goldman B."/>
            <person name="Young S.K."/>
            <person name="Kodira C.D."/>
            <person name="Zeng Q."/>
            <person name="Koehrsen M."/>
            <person name="Alvarado L."/>
            <person name="Berlin A."/>
            <person name="Borenstein D."/>
            <person name="Chen Z."/>
            <person name="Engels R."/>
            <person name="Freedman E."/>
            <person name="Gellesch M."/>
            <person name="Goldberg J."/>
            <person name="Griggs A."/>
            <person name="Gujja S."/>
            <person name="Heiman D."/>
            <person name="Hepburn T."/>
            <person name="Howarth C."/>
            <person name="Jen D."/>
            <person name="Larson L."/>
            <person name="Lewis B."/>
            <person name="Mehta T."/>
            <person name="Park D."/>
            <person name="Pearson M."/>
            <person name="Roberts A."/>
            <person name="Saif S."/>
            <person name="Shea T."/>
            <person name="Shenoy N."/>
            <person name="Sisk P."/>
            <person name="Stolte C."/>
            <person name="Sykes S."/>
            <person name="Walk T."/>
            <person name="White J."/>
            <person name="Yandava C."/>
            <person name="Klein B."/>
            <person name="McEwen J.G."/>
            <person name="Puccia R."/>
            <person name="Goldman G.H."/>
            <person name="Felipe M.S."/>
            <person name="Nino-Vega G."/>
            <person name="San-Blas G."/>
            <person name="Taylor J."/>
            <person name="Mendoza L."/>
            <person name="Galagan J."/>
            <person name="Nusbaum C."/>
            <person name="Birren B."/>
        </authorList>
    </citation>
    <scope>NUCLEOTIDE SEQUENCE [LARGE SCALE GENOMIC DNA]</scope>
    <source>
        <strain evidence="3">H88</strain>
    </source>
</reference>
<dbReference type="AlphaFoldDB" id="F0USD5"/>
<feature type="domain" description="N-acetyltransferase" evidence="1">
    <location>
        <begin position="120"/>
        <end position="210"/>
    </location>
</feature>
<proteinExistence type="predicted"/>
<dbReference type="InterPro" id="IPR000182">
    <property type="entry name" value="GNAT_dom"/>
</dbReference>
<dbReference type="OMA" id="SHKHLAL"/>
<dbReference type="PANTHER" id="PTHR47542">
    <property type="entry name" value="ACYL-COA N-ACYLTRANSFERASES (NAT) SUPERFAMILY PROTEIN"/>
    <property type="match status" value="1"/>
</dbReference>
<evidence type="ECO:0000313" key="2">
    <source>
        <dbReference type="EMBL" id="EGC48812.1"/>
    </source>
</evidence>
<organism evidence="3">
    <name type="scientific">Ajellomyces capsulatus (strain H88)</name>
    <name type="common">Darling's disease fungus</name>
    <name type="synonym">Histoplasma capsulatum</name>
    <dbReference type="NCBI Taxonomy" id="544711"/>
    <lineage>
        <taxon>Eukaryota</taxon>
        <taxon>Fungi</taxon>
        <taxon>Dikarya</taxon>
        <taxon>Ascomycota</taxon>
        <taxon>Pezizomycotina</taxon>
        <taxon>Eurotiomycetes</taxon>
        <taxon>Eurotiomycetidae</taxon>
        <taxon>Onygenales</taxon>
        <taxon>Ajellomycetaceae</taxon>
        <taxon>Histoplasma</taxon>
    </lineage>
</organism>
<dbReference type="Gene3D" id="3.40.630.30">
    <property type="match status" value="1"/>
</dbReference>
<keyword evidence="2" id="KW-0808">Transferase</keyword>
<name>F0USD5_AJEC8</name>
<dbReference type="InterPro" id="IPR016181">
    <property type="entry name" value="Acyl_CoA_acyltransferase"/>
</dbReference>
<dbReference type="GO" id="GO:0016747">
    <property type="term" value="F:acyltransferase activity, transferring groups other than amino-acyl groups"/>
    <property type="evidence" value="ECO:0007669"/>
    <property type="project" value="InterPro"/>
</dbReference>
<dbReference type="HOGENOM" id="CLU_013985_9_0_1"/>
<dbReference type="PANTHER" id="PTHR47542:SF2">
    <property type="entry name" value="ACYL-COA N-ACYLTRANSFERASES (NAT) SUPERFAMILY PROTEIN"/>
    <property type="match status" value="1"/>
</dbReference>
<evidence type="ECO:0000313" key="3">
    <source>
        <dbReference type="Proteomes" id="UP000008142"/>
    </source>
</evidence>
<dbReference type="OrthoDB" id="41532at2759"/>
<dbReference type="VEuPathDB" id="FungiDB:I7I53_01942"/>
<dbReference type="SUPFAM" id="SSF55729">
    <property type="entry name" value="Acyl-CoA N-acyltransferases (Nat)"/>
    <property type="match status" value="1"/>
</dbReference>
<dbReference type="CDD" id="cd04301">
    <property type="entry name" value="NAT_SF"/>
    <property type="match status" value="1"/>
</dbReference>